<dbReference type="KEGG" id="gtt:GUITHDRAFT_142464"/>
<reference evidence="2 4" key="1">
    <citation type="journal article" date="2012" name="Nature">
        <title>Algal genomes reveal evolutionary mosaicism and the fate of nucleomorphs.</title>
        <authorList>
            <consortium name="DOE Joint Genome Institute"/>
            <person name="Curtis B.A."/>
            <person name="Tanifuji G."/>
            <person name="Burki F."/>
            <person name="Gruber A."/>
            <person name="Irimia M."/>
            <person name="Maruyama S."/>
            <person name="Arias M.C."/>
            <person name="Ball S.G."/>
            <person name="Gile G.H."/>
            <person name="Hirakawa Y."/>
            <person name="Hopkins J.F."/>
            <person name="Kuo A."/>
            <person name="Rensing S.A."/>
            <person name="Schmutz J."/>
            <person name="Symeonidi A."/>
            <person name="Elias M."/>
            <person name="Eveleigh R.J."/>
            <person name="Herman E.K."/>
            <person name="Klute M.J."/>
            <person name="Nakayama T."/>
            <person name="Obornik M."/>
            <person name="Reyes-Prieto A."/>
            <person name="Armbrust E.V."/>
            <person name="Aves S.J."/>
            <person name="Beiko R.G."/>
            <person name="Coutinho P."/>
            <person name="Dacks J.B."/>
            <person name="Durnford D.G."/>
            <person name="Fast N.M."/>
            <person name="Green B.R."/>
            <person name="Grisdale C.J."/>
            <person name="Hempel F."/>
            <person name="Henrissat B."/>
            <person name="Hoppner M.P."/>
            <person name="Ishida K."/>
            <person name="Kim E."/>
            <person name="Koreny L."/>
            <person name="Kroth P.G."/>
            <person name="Liu Y."/>
            <person name="Malik S.B."/>
            <person name="Maier U.G."/>
            <person name="McRose D."/>
            <person name="Mock T."/>
            <person name="Neilson J.A."/>
            <person name="Onodera N.T."/>
            <person name="Poole A.M."/>
            <person name="Pritham E.J."/>
            <person name="Richards T.A."/>
            <person name="Rocap G."/>
            <person name="Roy S.W."/>
            <person name="Sarai C."/>
            <person name="Schaack S."/>
            <person name="Shirato S."/>
            <person name="Slamovits C.H."/>
            <person name="Spencer D.F."/>
            <person name="Suzuki S."/>
            <person name="Worden A.Z."/>
            <person name="Zauner S."/>
            <person name="Barry K."/>
            <person name="Bell C."/>
            <person name="Bharti A.K."/>
            <person name="Crow J.A."/>
            <person name="Grimwood J."/>
            <person name="Kramer R."/>
            <person name="Lindquist E."/>
            <person name="Lucas S."/>
            <person name="Salamov A."/>
            <person name="McFadden G.I."/>
            <person name="Lane C.E."/>
            <person name="Keeling P.J."/>
            <person name="Gray M.W."/>
            <person name="Grigoriev I.V."/>
            <person name="Archibald J.M."/>
        </authorList>
    </citation>
    <scope>NUCLEOTIDE SEQUENCE</scope>
    <source>
        <strain evidence="2 4">CCMP2712</strain>
    </source>
</reference>
<dbReference type="AlphaFoldDB" id="L1IYE9"/>
<dbReference type="PaxDb" id="55529-EKX40845"/>
<dbReference type="EMBL" id="JH993028">
    <property type="protein sequence ID" value="EKX40845.1"/>
    <property type="molecule type" value="Genomic_DNA"/>
</dbReference>
<keyword evidence="4" id="KW-1185">Reference proteome</keyword>
<protein>
    <submittedName>
        <fullName evidence="2 3">Uncharacterized protein</fullName>
    </submittedName>
</protein>
<evidence type="ECO:0000313" key="3">
    <source>
        <dbReference type="EnsemblProtists" id="EKX40845"/>
    </source>
</evidence>
<sequence length="156" mass="17996">MKQFLSTRCVWLGLILFVDLSLHCEGGTLLRLRGGGRGLVGAIRKSQRVTGKSHNLGCLTTLPSGYDSINKARIKYYNDYFSVVREKETQEGKIAKRRSKDYVPAKLHLMKPAKAKKLKTIHRQKMRELGLPLWSNPQRANYLKQVRESRRKTTRR</sequence>
<dbReference type="HOGENOM" id="CLU_1690079_0_0_1"/>
<gene>
    <name evidence="2" type="ORF">GUITHDRAFT_142464</name>
</gene>
<reference evidence="3" key="3">
    <citation type="submission" date="2016-03" db="UniProtKB">
        <authorList>
            <consortium name="EnsemblProtists"/>
        </authorList>
    </citation>
    <scope>IDENTIFICATION</scope>
</reference>
<reference evidence="4" key="2">
    <citation type="submission" date="2012-11" db="EMBL/GenBank/DDBJ databases">
        <authorList>
            <person name="Kuo A."/>
            <person name="Curtis B.A."/>
            <person name="Tanifuji G."/>
            <person name="Burki F."/>
            <person name="Gruber A."/>
            <person name="Irimia M."/>
            <person name="Maruyama S."/>
            <person name="Arias M.C."/>
            <person name="Ball S.G."/>
            <person name="Gile G.H."/>
            <person name="Hirakawa Y."/>
            <person name="Hopkins J.F."/>
            <person name="Rensing S.A."/>
            <person name="Schmutz J."/>
            <person name="Symeonidi A."/>
            <person name="Elias M."/>
            <person name="Eveleigh R.J."/>
            <person name="Herman E.K."/>
            <person name="Klute M.J."/>
            <person name="Nakayama T."/>
            <person name="Obornik M."/>
            <person name="Reyes-Prieto A."/>
            <person name="Armbrust E.V."/>
            <person name="Aves S.J."/>
            <person name="Beiko R.G."/>
            <person name="Coutinho P."/>
            <person name="Dacks J.B."/>
            <person name="Durnford D.G."/>
            <person name="Fast N.M."/>
            <person name="Green B.R."/>
            <person name="Grisdale C."/>
            <person name="Hempe F."/>
            <person name="Henrissat B."/>
            <person name="Hoppner M.P."/>
            <person name="Ishida K.-I."/>
            <person name="Kim E."/>
            <person name="Koreny L."/>
            <person name="Kroth P.G."/>
            <person name="Liu Y."/>
            <person name="Malik S.-B."/>
            <person name="Maier U.G."/>
            <person name="McRose D."/>
            <person name="Mock T."/>
            <person name="Neilson J.A."/>
            <person name="Onodera N.T."/>
            <person name="Poole A.M."/>
            <person name="Pritham E.J."/>
            <person name="Richards T.A."/>
            <person name="Rocap G."/>
            <person name="Roy S.W."/>
            <person name="Sarai C."/>
            <person name="Schaack S."/>
            <person name="Shirato S."/>
            <person name="Slamovits C.H."/>
            <person name="Spencer D.F."/>
            <person name="Suzuki S."/>
            <person name="Worden A.Z."/>
            <person name="Zauner S."/>
            <person name="Barry K."/>
            <person name="Bell C."/>
            <person name="Bharti A.K."/>
            <person name="Crow J.A."/>
            <person name="Grimwood J."/>
            <person name="Kramer R."/>
            <person name="Lindquist E."/>
            <person name="Lucas S."/>
            <person name="Salamov A."/>
            <person name="McFadden G.I."/>
            <person name="Lane C.E."/>
            <person name="Keeling P.J."/>
            <person name="Gray M.W."/>
            <person name="Grigoriev I.V."/>
            <person name="Archibald J.M."/>
        </authorList>
    </citation>
    <scope>NUCLEOTIDE SEQUENCE</scope>
    <source>
        <strain evidence="4">CCMP2712</strain>
    </source>
</reference>
<dbReference type="RefSeq" id="XP_005827825.1">
    <property type="nucleotide sequence ID" value="XM_005827768.1"/>
</dbReference>
<proteinExistence type="predicted"/>
<keyword evidence="1" id="KW-0732">Signal</keyword>
<dbReference type="GeneID" id="17297439"/>
<name>L1IYE9_GUITC</name>
<feature type="signal peptide" evidence="1">
    <location>
        <begin position="1"/>
        <end position="26"/>
    </location>
</feature>
<evidence type="ECO:0000313" key="4">
    <source>
        <dbReference type="Proteomes" id="UP000011087"/>
    </source>
</evidence>
<dbReference type="Proteomes" id="UP000011087">
    <property type="component" value="Unassembled WGS sequence"/>
</dbReference>
<accession>L1IYE9</accession>
<dbReference type="EnsemblProtists" id="EKX40845">
    <property type="protein sequence ID" value="EKX40845"/>
    <property type="gene ID" value="GUITHDRAFT_142464"/>
</dbReference>
<evidence type="ECO:0000256" key="1">
    <source>
        <dbReference type="SAM" id="SignalP"/>
    </source>
</evidence>
<organism evidence="2">
    <name type="scientific">Guillardia theta (strain CCMP2712)</name>
    <name type="common">Cryptophyte</name>
    <dbReference type="NCBI Taxonomy" id="905079"/>
    <lineage>
        <taxon>Eukaryota</taxon>
        <taxon>Cryptophyceae</taxon>
        <taxon>Pyrenomonadales</taxon>
        <taxon>Geminigeraceae</taxon>
        <taxon>Guillardia</taxon>
    </lineage>
</organism>
<evidence type="ECO:0000313" key="2">
    <source>
        <dbReference type="EMBL" id="EKX40845.1"/>
    </source>
</evidence>
<feature type="chain" id="PRO_5008770606" evidence="1">
    <location>
        <begin position="27"/>
        <end position="156"/>
    </location>
</feature>